<sequence length="133" mass="15132">MFNHGFKTTARLGKRVSELPPLLETAILRACRQTYSEGTAVLFRTNTFALIVPIMQRNDNLAAWFPDGLDLSLVRHIRLEYQLEHIAGKTQGLSSSGQLYGRTTPWAFLRRMESLRTLQLIVTFPNELVAARE</sequence>
<organism evidence="2 3">
    <name type="scientific">Ophiobolus disseminans</name>
    <dbReference type="NCBI Taxonomy" id="1469910"/>
    <lineage>
        <taxon>Eukaryota</taxon>
        <taxon>Fungi</taxon>
        <taxon>Dikarya</taxon>
        <taxon>Ascomycota</taxon>
        <taxon>Pezizomycotina</taxon>
        <taxon>Dothideomycetes</taxon>
        <taxon>Pleosporomycetidae</taxon>
        <taxon>Pleosporales</taxon>
        <taxon>Pleosporineae</taxon>
        <taxon>Phaeosphaeriaceae</taxon>
        <taxon>Ophiobolus</taxon>
    </lineage>
</organism>
<evidence type="ECO:0000313" key="2">
    <source>
        <dbReference type="EMBL" id="KAF2828824.1"/>
    </source>
</evidence>
<dbReference type="AlphaFoldDB" id="A0A6A7A7P4"/>
<accession>A0A6A7A7P4</accession>
<protein>
    <recommendedName>
        <fullName evidence="1">DUF7730 domain-containing protein</fullName>
    </recommendedName>
</protein>
<reference evidence="2" key="1">
    <citation type="journal article" date="2020" name="Stud. Mycol.">
        <title>101 Dothideomycetes genomes: a test case for predicting lifestyles and emergence of pathogens.</title>
        <authorList>
            <person name="Haridas S."/>
            <person name="Albert R."/>
            <person name="Binder M."/>
            <person name="Bloem J."/>
            <person name="Labutti K."/>
            <person name="Salamov A."/>
            <person name="Andreopoulos B."/>
            <person name="Baker S."/>
            <person name="Barry K."/>
            <person name="Bills G."/>
            <person name="Bluhm B."/>
            <person name="Cannon C."/>
            <person name="Castanera R."/>
            <person name="Culley D."/>
            <person name="Daum C."/>
            <person name="Ezra D."/>
            <person name="Gonzalez J."/>
            <person name="Henrissat B."/>
            <person name="Kuo A."/>
            <person name="Liang C."/>
            <person name="Lipzen A."/>
            <person name="Lutzoni F."/>
            <person name="Magnuson J."/>
            <person name="Mondo S."/>
            <person name="Nolan M."/>
            <person name="Ohm R."/>
            <person name="Pangilinan J."/>
            <person name="Park H.-J."/>
            <person name="Ramirez L."/>
            <person name="Alfaro M."/>
            <person name="Sun H."/>
            <person name="Tritt A."/>
            <person name="Yoshinaga Y."/>
            <person name="Zwiers L.-H."/>
            <person name="Turgeon B."/>
            <person name="Goodwin S."/>
            <person name="Spatafora J."/>
            <person name="Crous P."/>
            <person name="Grigoriev I."/>
        </authorList>
    </citation>
    <scope>NUCLEOTIDE SEQUENCE</scope>
    <source>
        <strain evidence="2">CBS 113818</strain>
    </source>
</reference>
<name>A0A6A7A7P4_9PLEO</name>
<proteinExistence type="predicted"/>
<gene>
    <name evidence="2" type="ORF">CC86DRAFT_404707</name>
</gene>
<evidence type="ECO:0000259" key="1">
    <source>
        <dbReference type="Pfam" id="PF24864"/>
    </source>
</evidence>
<dbReference type="InterPro" id="IPR056632">
    <property type="entry name" value="DUF7730"/>
</dbReference>
<dbReference type="OrthoDB" id="4757095at2759"/>
<dbReference type="Proteomes" id="UP000799424">
    <property type="component" value="Unassembled WGS sequence"/>
</dbReference>
<keyword evidence="3" id="KW-1185">Reference proteome</keyword>
<evidence type="ECO:0000313" key="3">
    <source>
        <dbReference type="Proteomes" id="UP000799424"/>
    </source>
</evidence>
<dbReference type="Pfam" id="PF24864">
    <property type="entry name" value="DUF7730"/>
    <property type="match status" value="1"/>
</dbReference>
<dbReference type="EMBL" id="MU006222">
    <property type="protein sequence ID" value="KAF2828824.1"/>
    <property type="molecule type" value="Genomic_DNA"/>
</dbReference>
<feature type="domain" description="DUF7730" evidence="1">
    <location>
        <begin position="26"/>
        <end position="127"/>
    </location>
</feature>